<feature type="compositionally biased region" description="Basic residues" evidence="1">
    <location>
        <begin position="25"/>
        <end position="38"/>
    </location>
</feature>
<dbReference type="EMBL" id="CADCTP010000330">
    <property type="protein sequence ID" value="CAA9281780.1"/>
    <property type="molecule type" value="Genomic_DNA"/>
</dbReference>
<gene>
    <name evidence="2" type="ORF">AVDCRST_MAG41-3609</name>
</gene>
<proteinExistence type="predicted"/>
<evidence type="ECO:0000256" key="1">
    <source>
        <dbReference type="SAM" id="MobiDB-lite"/>
    </source>
</evidence>
<feature type="region of interest" description="Disordered" evidence="1">
    <location>
        <begin position="1"/>
        <end position="38"/>
    </location>
</feature>
<name>A0A6J4JLP0_9ACTN</name>
<organism evidence="2">
    <name type="scientific">uncultured Mycobacteriales bacterium</name>
    <dbReference type="NCBI Taxonomy" id="581187"/>
    <lineage>
        <taxon>Bacteria</taxon>
        <taxon>Bacillati</taxon>
        <taxon>Actinomycetota</taxon>
        <taxon>Actinomycetes</taxon>
        <taxon>Mycobacteriales</taxon>
        <taxon>environmental samples</taxon>
    </lineage>
</organism>
<feature type="non-terminal residue" evidence="2">
    <location>
        <position position="38"/>
    </location>
</feature>
<reference evidence="2" key="1">
    <citation type="submission" date="2020-02" db="EMBL/GenBank/DDBJ databases">
        <authorList>
            <person name="Meier V. D."/>
        </authorList>
    </citation>
    <scope>NUCLEOTIDE SEQUENCE</scope>
    <source>
        <strain evidence="2">AVDCRST_MAG41</strain>
    </source>
</reference>
<protein>
    <submittedName>
        <fullName evidence="2">Uncharacterized protein</fullName>
    </submittedName>
</protein>
<accession>A0A6J4JLP0</accession>
<evidence type="ECO:0000313" key="2">
    <source>
        <dbReference type="EMBL" id="CAA9281780.1"/>
    </source>
</evidence>
<dbReference type="AlphaFoldDB" id="A0A6J4JLP0"/>
<sequence>CAPPRTPAGPRARACWPSWPGRPAGTRRTRGRRTPSAG</sequence>
<feature type="non-terminal residue" evidence="2">
    <location>
        <position position="1"/>
    </location>
</feature>